<feature type="chain" id="PRO_5042036664" evidence="1">
    <location>
        <begin position="25"/>
        <end position="217"/>
    </location>
</feature>
<reference evidence="2" key="1">
    <citation type="submission" date="2022-01" db="EMBL/GenBank/DDBJ databases">
        <title>Genome Sequence Resource for Two Populations of Ditylenchus destructor, the Migratory Endoparasitic Phytonematode.</title>
        <authorList>
            <person name="Zhang H."/>
            <person name="Lin R."/>
            <person name="Xie B."/>
        </authorList>
    </citation>
    <scope>NUCLEOTIDE SEQUENCE</scope>
    <source>
        <strain evidence="2">BazhouSP</strain>
    </source>
</reference>
<keyword evidence="1" id="KW-0732">Signal</keyword>
<proteinExistence type="predicted"/>
<name>A0AAD4R541_9BILA</name>
<evidence type="ECO:0000313" key="3">
    <source>
        <dbReference type="Proteomes" id="UP001201812"/>
    </source>
</evidence>
<protein>
    <submittedName>
        <fullName evidence="2">Uncharacterized protein</fullName>
    </submittedName>
</protein>
<evidence type="ECO:0000313" key="2">
    <source>
        <dbReference type="EMBL" id="KAI1723593.1"/>
    </source>
</evidence>
<dbReference type="AlphaFoldDB" id="A0AAD4R541"/>
<feature type="signal peptide" evidence="1">
    <location>
        <begin position="1"/>
        <end position="24"/>
    </location>
</feature>
<keyword evidence="3" id="KW-1185">Reference proteome</keyword>
<gene>
    <name evidence="2" type="ORF">DdX_03756</name>
</gene>
<comment type="caution">
    <text evidence="2">The sequence shown here is derived from an EMBL/GenBank/DDBJ whole genome shotgun (WGS) entry which is preliminary data.</text>
</comment>
<accession>A0AAD4R541</accession>
<evidence type="ECO:0000256" key="1">
    <source>
        <dbReference type="SAM" id="SignalP"/>
    </source>
</evidence>
<organism evidence="2 3">
    <name type="scientific">Ditylenchus destructor</name>
    <dbReference type="NCBI Taxonomy" id="166010"/>
    <lineage>
        <taxon>Eukaryota</taxon>
        <taxon>Metazoa</taxon>
        <taxon>Ecdysozoa</taxon>
        <taxon>Nematoda</taxon>
        <taxon>Chromadorea</taxon>
        <taxon>Rhabditida</taxon>
        <taxon>Tylenchina</taxon>
        <taxon>Tylenchomorpha</taxon>
        <taxon>Sphaerularioidea</taxon>
        <taxon>Anguinidae</taxon>
        <taxon>Anguininae</taxon>
        <taxon>Ditylenchus</taxon>
    </lineage>
</organism>
<dbReference type="Proteomes" id="UP001201812">
    <property type="component" value="Unassembled WGS sequence"/>
</dbReference>
<dbReference type="EMBL" id="JAKKPZ010000003">
    <property type="protein sequence ID" value="KAI1723593.1"/>
    <property type="molecule type" value="Genomic_DNA"/>
</dbReference>
<sequence>MTFPICFHQKFTVLIFFVIGYVRSNDKPLCQPFLELSDSFNLFFSEFFFYFGVPGPWTGNDTNLRSKDEFNFCSVHSFVLATTGCDLITEHCTLDTKNKSMDKDLLCDSRFELYQDHSVFELNLDDSANNHIDVKKNDDFDVIKISDYMGNFIIINESRSNDVVEAHDYVGNAVVVWENETVRKVNIRNLYYESEYFEVELQRENITCYYCNCNDNP</sequence>